<evidence type="ECO:0000313" key="8">
    <source>
        <dbReference type="EMBL" id="VVE14070.1"/>
    </source>
</evidence>
<comment type="subcellular location">
    <subcellularLocation>
        <location evidence="1">Membrane</location>
        <topology evidence="1">Single-pass membrane protein</topology>
    </subcellularLocation>
</comment>
<proteinExistence type="predicted"/>
<reference evidence="8 9" key="1">
    <citation type="submission" date="2019-08" db="EMBL/GenBank/DDBJ databases">
        <authorList>
            <person name="Peeters C."/>
        </authorList>
    </citation>
    <scope>NUCLEOTIDE SEQUENCE [LARGE SCALE GENOMIC DNA]</scope>
    <source>
        <strain evidence="8 9">LMG 31107</strain>
    </source>
</reference>
<evidence type="ECO:0000256" key="4">
    <source>
        <dbReference type="ARBA" id="ARBA00023136"/>
    </source>
</evidence>
<evidence type="ECO:0000256" key="5">
    <source>
        <dbReference type="SAM" id="MobiDB-lite"/>
    </source>
</evidence>
<feature type="compositionally biased region" description="Polar residues" evidence="5">
    <location>
        <begin position="1"/>
        <end position="12"/>
    </location>
</feature>
<evidence type="ECO:0000313" key="9">
    <source>
        <dbReference type="Proteomes" id="UP000396788"/>
    </source>
</evidence>
<evidence type="ECO:0000256" key="6">
    <source>
        <dbReference type="SAM" id="Phobius"/>
    </source>
</evidence>
<keyword evidence="3 6" id="KW-1133">Transmembrane helix</keyword>
<name>A0A5E4VSL1_9BURK</name>
<dbReference type="Pfam" id="PF04335">
    <property type="entry name" value="VirB8"/>
    <property type="match status" value="1"/>
</dbReference>
<evidence type="ECO:0000256" key="2">
    <source>
        <dbReference type="ARBA" id="ARBA00022692"/>
    </source>
</evidence>
<dbReference type="RefSeq" id="WP_174966664.1">
    <property type="nucleotide sequence ID" value="NZ_CABPRY010000006.1"/>
</dbReference>
<dbReference type="Gene3D" id="3.10.450.230">
    <property type="entry name" value="VirB8 protein"/>
    <property type="match status" value="1"/>
</dbReference>
<keyword evidence="2 6" id="KW-0812">Transmembrane</keyword>
<protein>
    <recommendedName>
        <fullName evidence="7">Bacterial virulence protein VirB8 domain-containing protein</fullName>
    </recommendedName>
</protein>
<sequence length="237" mass="26499">MKTSSQKPTNRAESSKRPSVPPFTPGPVRESAVRKYFARGEMERITANRWFLATVFLGVLTLVNSVAWVVLVPLKTIQTIVVREDKGGRLTSDLSGPSSYVPDRDAVAYFLSDWINNVYDINASTIDNNLALAGKMTVGQATDQLNALLHKENPYSRLHDTPTLRRTFDRLTVNFITDDTVIIRFTLTERSASGSQPKVSTWAMTITYTRIPTTTIEQVKINPGGIYVKSFNVNQEQ</sequence>
<organism evidence="8 9">
    <name type="scientific">Pandoraea cepalis</name>
    <dbReference type="NCBI Taxonomy" id="2508294"/>
    <lineage>
        <taxon>Bacteria</taxon>
        <taxon>Pseudomonadati</taxon>
        <taxon>Pseudomonadota</taxon>
        <taxon>Betaproteobacteria</taxon>
        <taxon>Burkholderiales</taxon>
        <taxon>Burkholderiaceae</taxon>
        <taxon>Pandoraea</taxon>
    </lineage>
</organism>
<feature type="transmembrane region" description="Helical" evidence="6">
    <location>
        <begin position="50"/>
        <end position="71"/>
    </location>
</feature>
<dbReference type="SUPFAM" id="SSF54427">
    <property type="entry name" value="NTF2-like"/>
    <property type="match status" value="1"/>
</dbReference>
<dbReference type="CDD" id="cd16425">
    <property type="entry name" value="TrbF"/>
    <property type="match status" value="1"/>
</dbReference>
<feature type="region of interest" description="Disordered" evidence="5">
    <location>
        <begin position="1"/>
        <end position="27"/>
    </location>
</feature>
<dbReference type="AlphaFoldDB" id="A0A5E4VSL1"/>
<dbReference type="InterPro" id="IPR007430">
    <property type="entry name" value="VirB8"/>
</dbReference>
<gene>
    <name evidence="8" type="ORF">PCE31107_02795</name>
</gene>
<feature type="domain" description="Bacterial virulence protein VirB8" evidence="7">
    <location>
        <begin position="33"/>
        <end position="236"/>
    </location>
</feature>
<dbReference type="GO" id="GO:0016020">
    <property type="term" value="C:membrane"/>
    <property type="evidence" value="ECO:0007669"/>
    <property type="project" value="UniProtKB-SubCell"/>
</dbReference>
<evidence type="ECO:0000256" key="1">
    <source>
        <dbReference type="ARBA" id="ARBA00004167"/>
    </source>
</evidence>
<evidence type="ECO:0000259" key="7">
    <source>
        <dbReference type="Pfam" id="PF04335"/>
    </source>
</evidence>
<dbReference type="EMBL" id="CABPRY010000006">
    <property type="protein sequence ID" value="VVE14070.1"/>
    <property type="molecule type" value="Genomic_DNA"/>
</dbReference>
<accession>A0A5E4VSL1</accession>
<keyword evidence="4 6" id="KW-0472">Membrane</keyword>
<dbReference type="Proteomes" id="UP000396788">
    <property type="component" value="Unassembled WGS sequence"/>
</dbReference>
<dbReference type="InterPro" id="IPR035658">
    <property type="entry name" value="TrbF"/>
</dbReference>
<dbReference type="InterPro" id="IPR032710">
    <property type="entry name" value="NTF2-like_dom_sf"/>
</dbReference>
<evidence type="ECO:0000256" key="3">
    <source>
        <dbReference type="ARBA" id="ARBA00022989"/>
    </source>
</evidence>